<evidence type="ECO:0000313" key="1">
    <source>
        <dbReference type="EMBL" id="CAK7947938.1"/>
    </source>
</evidence>
<dbReference type="Proteomes" id="UP001162060">
    <property type="component" value="Unassembled WGS sequence"/>
</dbReference>
<accession>A0AAV1VP13</accession>
<dbReference type="EMBL" id="CAKLBY020000389">
    <property type="protein sequence ID" value="CAK7947938.1"/>
    <property type="molecule type" value="Genomic_DNA"/>
</dbReference>
<sequence>MSGTDEAEDFDVRWTDDCGRDSKVEEDLVLALLFRGKRTGTKIWNLATGGCGLR</sequence>
<evidence type="ECO:0000313" key="2">
    <source>
        <dbReference type="Proteomes" id="UP001162060"/>
    </source>
</evidence>
<gene>
    <name evidence="1" type="ORF">PM001_LOCUS33088</name>
</gene>
<dbReference type="AlphaFoldDB" id="A0AAV1VP13"/>
<comment type="caution">
    <text evidence="1">The sequence shown here is derived from an EMBL/GenBank/DDBJ whole genome shotgun (WGS) entry which is preliminary data.</text>
</comment>
<name>A0AAV1VP13_9STRA</name>
<organism evidence="1 2">
    <name type="scientific">Peronospora matthiolae</name>
    <dbReference type="NCBI Taxonomy" id="2874970"/>
    <lineage>
        <taxon>Eukaryota</taxon>
        <taxon>Sar</taxon>
        <taxon>Stramenopiles</taxon>
        <taxon>Oomycota</taxon>
        <taxon>Peronosporomycetes</taxon>
        <taxon>Peronosporales</taxon>
        <taxon>Peronosporaceae</taxon>
        <taxon>Peronospora</taxon>
    </lineage>
</organism>
<reference evidence="1" key="1">
    <citation type="submission" date="2024-01" db="EMBL/GenBank/DDBJ databases">
        <authorList>
            <person name="Webb A."/>
        </authorList>
    </citation>
    <scope>NUCLEOTIDE SEQUENCE</scope>
    <source>
        <strain evidence="1">Pm1</strain>
    </source>
</reference>
<protein>
    <submittedName>
        <fullName evidence="1">Uncharacterized protein</fullName>
    </submittedName>
</protein>
<proteinExistence type="predicted"/>